<evidence type="ECO:0000256" key="1">
    <source>
        <dbReference type="SAM" id="MobiDB-lite"/>
    </source>
</evidence>
<sequence length="381" mass="40326">MTVSFLLFLALCVFYSEAAHNITINATDTSLQFSSGWNISQNSAGQQFLFINELGTVLMASLPNATSRVFFIGLKRSGGSAYGFCIDCDAQTNVGSIIIVDGHDPTLSNSNLAKSDIIFSSPLDPSHNHVLAIFNLPDIRFDNFSQVTFSSLIVTIEDGDGDSIPRSGMETSAASTSSIGVSSSEAERTSSPVSSSSASSGTSYVPPDPPSSSSQYTPLSSSPSSPIASTPSSTSAESSGTSGNDNTNNDLTPFSVNKSLIAVIVTLSSVAVLSLVLGIFLFFRQRKRQTHRRLSEPLSFADRRMTGPPELPMVDGLDSIGPLAAAGREPPPRRNVTSYANAVVGPWPGASSGHINRSTPSNTQSQDMRTTRPDGNHIYRV</sequence>
<reference evidence="4" key="1">
    <citation type="submission" date="2023-06" db="EMBL/GenBank/DDBJ databases">
        <authorList>
            <consortium name="Lawrence Berkeley National Laboratory"/>
            <person name="Ahrendt S."/>
            <person name="Sahu N."/>
            <person name="Indic B."/>
            <person name="Wong-Bajracharya J."/>
            <person name="Merenyi Z."/>
            <person name="Ke H.-M."/>
            <person name="Monk M."/>
            <person name="Kocsube S."/>
            <person name="Drula E."/>
            <person name="Lipzen A."/>
            <person name="Balint B."/>
            <person name="Henrissat B."/>
            <person name="Andreopoulos B."/>
            <person name="Martin F.M."/>
            <person name="Harder C.B."/>
            <person name="Rigling D."/>
            <person name="Ford K.L."/>
            <person name="Foster G.D."/>
            <person name="Pangilinan J."/>
            <person name="Papanicolaou A."/>
            <person name="Barry K."/>
            <person name="LaButti K."/>
            <person name="Viragh M."/>
            <person name="Koriabine M."/>
            <person name="Yan M."/>
            <person name="Riley R."/>
            <person name="Champramary S."/>
            <person name="Plett K.L."/>
            <person name="Tsai I.J."/>
            <person name="Slot J."/>
            <person name="Sipos G."/>
            <person name="Plett J."/>
            <person name="Nagy L.G."/>
            <person name="Grigoriev I.V."/>
        </authorList>
    </citation>
    <scope>NUCLEOTIDE SEQUENCE</scope>
    <source>
        <strain evidence="4">ICMP 16352</strain>
    </source>
</reference>
<dbReference type="AlphaFoldDB" id="A0AA39NWH9"/>
<keyword evidence="2" id="KW-0812">Transmembrane</keyword>
<feature type="transmembrane region" description="Helical" evidence="2">
    <location>
        <begin position="260"/>
        <end position="283"/>
    </location>
</feature>
<dbReference type="Proteomes" id="UP001175227">
    <property type="component" value="Unassembled WGS sequence"/>
</dbReference>
<protein>
    <submittedName>
        <fullName evidence="4">Uncharacterized protein</fullName>
    </submittedName>
</protein>
<evidence type="ECO:0000313" key="5">
    <source>
        <dbReference type="Proteomes" id="UP001175227"/>
    </source>
</evidence>
<accession>A0AA39NWH9</accession>
<name>A0AA39NWH9_9AGAR</name>
<evidence type="ECO:0000256" key="3">
    <source>
        <dbReference type="SAM" id="SignalP"/>
    </source>
</evidence>
<feature type="region of interest" description="Disordered" evidence="1">
    <location>
        <begin position="160"/>
        <end position="248"/>
    </location>
</feature>
<organism evidence="4 5">
    <name type="scientific">Armillaria novae-zelandiae</name>
    <dbReference type="NCBI Taxonomy" id="153914"/>
    <lineage>
        <taxon>Eukaryota</taxon>
        <taxon>Fungi</taxon>
        <taxon>Dikarya</taxon>
        <taxon>Basidiomycota</taxon>
        <taxon>Agaricomycotina</taxon>
        <taxon>Agaricomycetes</taxon>
        <taxon>Agaricomycetidae</taxon>
        <taxon>Agaricales</taxon>
        <taxon>Marasmiineae</taxon>
        <taxon>Physalacriaceae</taxon>
        <taxon>Armillaria</taxon>
    </lineage>
</organism>
<keyword evidence="5" id="KW-1185">Reference proteome</keyword>
<feature type="region of interest" description="Disordered" evidence="1">
    <location>
        <begin position="348"/>
        <end position="381"/>
    </location>
</feature>
<gene>
    <name evidence="4" type="ORF">IW261DRAFT_702600</name>
</gene>
<keyword evidence="2" id="KW-1133">Transmembrane helix</keyword>
<dbReference type="EMBL" id="JAUEPR010000034">
    <property type="protein sequence ID" value="KAK0473176.1"/>
    <property type="molecule type" value="Genomic_DNA"/>
</dbReference>
<feature type="chain" id="PRO_5041372932" evidence="3">
    <location>
        <begin position="19"/>
        <end position="381"/>
    </location>
</feature>
<feature type="compositionally biased region" description="Basic and acidic residues" evidence="1">
    <location>
        <begin position="369"/>
        <end position="381"/>
    </location>
</feature>
<keyword evidence="2" id="KW-0472">Membrane</keyword>
<feature type="compositionally biased region" description="Low complexity" evidence="1">
    <location>
        <begin position="172"/>
        <end position="203"/>
    </location>
</feature>
<evidence type="ECO:0000313" key="4">
    <source>
        <dbReference type="EMBL" id="KAK0473176.1"/>
    </source>
</evidence>
<feature type="compositionally biased region" description="Low complexity" evidence="1">
    <location>
        <begin position="211"/>
        <end position="248"/>
    </location>
</feature>
<keyword evidence="3" id="KW-0732">Signal</keyword>
<feature type="signal peptide" evidence="3">
    <location>
        <begin position="1"/>
        <end position="18"/>
    </location>
</feature>
<comment type="caution">
    <text evidence="4">The sequence shown here is derived from an EMBL/GenBank/DDBJ whole genome shotgun (WGS) entry which is preliminary data.</text>
</comment>
<evidence type="ECO:0000256" key="2">
    <source>
        <dbReference type="SAM" id="Phobius"/>
    </source>
</evidence>
<proteinExistence type="predicted"/>
<feature type="compositionally biased region" description="Polar residues" evidence="1">
    <location>
        <begin position="353"/>
        <end position="368"/>
    </location>
</feature>